<feature type="compositionally biased region" description="Basic and acidic residues" evidence="1">
    <location>
        <begin position="40"/>
        <end position="57"/>
    </location>
</feature>
<dbReference type="NCBIfam" id="NF045959">
    <property type="entry name" value="LppA_rel_LP"/>
    <property type="match status" value="1"/>
</dbReference>
<sequence>MKKATKLLLSILPISSISLLSVVSCSTTSSNAKQPGKTPKIPEFEPKTPKEPEEKPGHSNNTNPENPENPSDNKPTDPDTKPVEPKTPDRDHMPSDQPHNDENNNVDFSDIESLPKEISFEHFELYKKKDPKSAWFDIKSNQSWIFEKIIFNKDITSKYKVEFVDDKVVFVEQKGSIDKVNIKFTKNNKSKIREFTFTGFKIKIDDKVNKKETYLKPKAKLDSRISGLYPSILAYMLLYADDTNKYKNLQEDSAKYITFEQLFNNNKNLFDNSFVGLGVGTKDLLFDFEENNRELYRYKIVEAGFDDINGILNVKVRITNNEENRSDEPEITKNFKFEGFRKVDFDKPENNPFSLLLSSKDLKTIIKDKKIYEHMKKLGIDLNKDQDHDDFGVQSTGNLWESLILKYLTLDFVDNKERIYNSKETLAFKYNKEHNYKSILGLKPKMSLYPFNTNINEKSIDNILITLKDKKATLYFEVNIPVYASSLSDLITSSFDKSQILKLRVMSTTSIQ</sequence>
<dbReference type="OrthoDB" id="394969at2"/>
<dbReference type="RefSeq" id="WP_013729173.1">
    <property type="nucleotide sequence ID" value="NC_015431.1"/>
</dbReference>
<protein>
    <recommendedName>
        <fullName evidence="5">LppA family lipoprotein</fullName>
    </recommendedName>
</protein>
<dbReference type="NCBIfam" id="TIGR03490">
    <property type="entry name" value="Mycoplas_LppA"/>
    <property type="match status" value="1"/>
</dbReference>
<feature type="signal peptide" evidence="2">
    <location>
        <begin position="1"/>
        <end position="32"/>
    </location>
</feature>
<feature type="compositionally biased region" description="Low complexity" evidence="1">
    <location>
        <begin position="59"/>
        <end position="73"/>
    </location>
</feature>
<evidence type="ECO:0008006" key="5">
    <source>
        <dbReference type="Google" id="ProtNLM"/>
    </source>
</evidence>
<reference evidence="4" key="2">
    <citation type="journal article" date="2011" name="BMC Genomics">
        <title>Mycoplasma mycoides, from mycoides Small Colony to capri. A microevolutionary perspective.</title>
        <authorList>
            <person name="Thiaucourt F."/>
            <person name="Manso-Silvan L."/>
            <person name="Salah W."/>
            <person name="Barbe V."/>
            <person name="Berger A."/>
            <person name="Jacob D."/>
            <person name="Breton M."/>
            <person name="Dupuy V."/>
            <person name="Lomenech A.M."/>
            <person name="Blanchard A."/>
            <person name="Sirand-Pugnet P."/>
        </authorList>
    </citation>
    <scope>NUCLEOTIDE SEQUENCE [LARGE SCALE GENOMIC DNA]</scope>
    <source>
        <strain evidence="4">95010</strain>
    </source>
</reference>
<gene>
    <name evidence="3" type="ORF">MLC_0150</name>
</gene>
<reference evidence="4" key="1">
    <citation type="journal article" date="2011" name="BMC Genomics">
        <title>Mycoplasma mycoides, from "mycoides Small Colony" to "capri". A microevolutionary perspective.</title>
        <authorList>
            <person name="Thiaucourt F."/>
            <person name="Manso-Silvan L."/>
            <person name="Salah W."/>
            <person name="Barbe V."/>
            <person name="Berger A."/>
            <person name="Jacob D."/>
            <person name="Breton M."/>
            <person name="Dupuy V."/>
            <person name="Lomenech A.M."/>
            <person name="Blanchard A."/>
            <person name="Sirand-Pugnet P."/>
        </authorList>
    </citation>
    <scope>NUCLEOTIDE SEQUENCE [LARGE SCALE GENOMIC DNA]</scope>
    <source>
        <strain evidence="4">95010</strain>
    </source>
</reference>
<accession>F4MNR1</accession>
<name>F4MNR1_MYCML</name>
<dbReference type="KEGG" id="mml:MLC_0150"/>
<proteinExistence type="predicted"/>
<keyword evidence="2" id="KW-0732">Signal</keyword>
<dbReference type="AlphaFoldDB" id="F4MNR1"/>
<dbReference type="PROSITE" id="PS51257">
    <property type="entry name" value="PROKAR_LIPOPROTEIN"/>
    <property type="match status" value="1"/>
</dbReference>
<dbReference type="InterPro" id="IPR019992">
    <property type="entry name" value="Mycoides_lipoprot_LppA/p72"/>
</dbReference>
<evidence type="ECO:0000313" key="4">
    <source>
        <dbReference type="Proteomes" id="UP000010103"/>
    </source>
</evidence>
<dbReference type="Proteomes" id="UP000010103">
    <property type="component" value="Chromosome"/>
</dbReference>
<feature type="region of interest" description="Disordered" evidence="1">
    <location>
        <begin position="24"/>
        <end position="108"/>
    </location>
</feature>
<feature type="compositionally biased region" description="Basic and acidic residues" evidence="1">
    <location>
        <begin position="74"/>
        <end position="102"/>
    </location>
</feature>
<dbReference type="HOGENOM" id="CLU_030565_0_0_14"/>
<evidence type="ECO:0000313" key="3">
    <source>
        <dbReference type="EMBL" id="CBW53743.1"/>
    </source>
</evidence>
<dbReference type="EMBL" id="FQ377874">
    <property type="protein sequence ID" value="CBW53743.1"/>
    <property type="molecule type" value="Genomic_DNA"/>
</dbReference>
<organism evidence="3 4">
    <name type="scientific">Mycoplasma mycoides subsp. capri LC str. 95010</name>
    <dbReference type="NCBI Taxonomy" id="862259"/>
    <lineage>
        <taxon>Bacteria</taxon>
        <taxon>Bacillati</taxon>
        <taxon>Mycoplasmatota</taxon>
        <taxon>Mollicutes</taxon>
        <taxon>Mycoplasmataceae</taxon>
        <taxon>Mycoplasma</taxon>
    </lineage>
</organism>
<evidence type="ECO:0000256" key="2">
    <source>
        <dbReference type="SAM" id="SignalP"/>
    </source>
</evidence>
<evidence type="ECO:0000256" key="1">
    <source>
        <dbReference type="SAM" id="MobiDB-lite"/>
    </source>
</evidence>
<feature type="chain" id="PRO_5003311340" description="LppA family lipoprotein" evidence="2">
    <location>
        <begin position="33"/>
        <end position="512"/>
    </location>
</feature>